<reference evidence="4 5" key="1">
    <citation type="submission" date="2019-07" db="EMBL/GenBank/DDBJ databases">
        <authorList>
            <person name="Mohale T."/>
        </authorList>
    </citation>
    <scope>NUCLEOTIDE SEQUENCE [LARGE SCALE GENOMIC DNA]</scope>
    <source>
        <strain evidence="4 5">NTPn 189</strain>
    </source>
</reference>
<accession>A0A8B5XH32</accession>
<proteinExistence type="predicted"/>
<organism evidence="4 5">
    <name type="scientific">Streptococcus pneumoniae</name>
    <dbReference type="NCBI Taxonomy" id="1313"/>
    <lineage>
        <taxon>Bacteria</taxon>
        <taxon>Bacillati</taxon>
        <taxon>Bacillota</taxon>
        <taxon>Bacilli</taxon>
        <taxon>Lactobacillales</taxon>
        <taxon>Streptococcaceae</taxon>
        <taxon>Streptococcus</taxon>
    </lineage>
</organism>
<comment type="caution">
    <text evidence="4">The sequence shown here is derived from an EMBL/GenBank/DDBJ whole genome shotgun (WGS) entry which is preliminary data.</text>
</comment>
<dbReference type="AlphaFoldDB" id="A0A8B5XH32"/>
<evidence type="ECO:0000256" key="2">
    <source>
        <dbReference type="ARBA" id="ARBA00022475"/>
    </source>
</evidence>
<feature type="non-terminal residue" evidence="4">
    <location>
        <position position="329"/>
    </location>
</feature>
<name>A0A8B5XH32_STREE</name>
<dbReference type="UniPathway" id="UPA00378"/>
<dbReference type="InterPro" id="IPR014268">
    <property type="entry name" value="GtfB"/>
</dbReference>
<gene>
    <name evidence="4" type="primary">gtfB</name>
    <name evidence="4" type="ORF">AZK02_11910</name>
</gene>
<evidence type="ECO:0000256" key="3">
    <source>
        <dbReference type="ARBA" id="ARBA00023136"/>
    </source>
</evidence>
<sequence length="329" mass="37739">MIELYDRYSQESQDLHESLVATGLSQLGVVIDADGFLPDGLVSPFTYYLGYEDGKPLYCNQVPVPAFLEISGNNQTARIEDMSQERAVIHYADGRQARLVKQVDWKDLEGRVRQVDHYNRFGACFATTTYSADSEPVMTVYQDVNGQEVLLENHVTGNILLTLPGQPMRYFANKIEFITFFLQDLELDKHQIVFNTLATPFLVSFHHPDKSGSDVLVWQEPLYDAIPGNMQLILESDDVRTKKIIIPNKATYERALELTDEKYHDQFVHLGYHYQFKRDNFLRRDALILTNSDQIEQVEAIVEALPDVTFRIAAVTEMSSKLLDMLRYP</sequence>
<evidence type="ECO:0000256" key="1">
    <source>
        <dbReference type="ARBA" id="ARBA00004922"/>
    </source>
</evidence>
<keyword evidence="3" id="KW-0472">Membrane</keyword>
<evidence type="ECO:0000313" key="5">
    <source>
        <dbReference type="Proteomes" id="UP000318940"/>
    </source>
</evidence>
<dbReference type="Proteomes" id="UP000318940">
    <property type="component" value="Unassembled WGS sequence"/>
</dbReference>
<dbReference type="GO" id="GO:0031647">
    <property type="term" value="P:regulation of protein stability"/>
    <property type="evidence" value="ECO:0007669"/>
    <property type="project" value="InterPro"/>
</dbReference>
<comment type="pathway">
    <text evidence="1">Protein modification; protein glycosylation.</text>
</comment>
<evidence type="ECO:0000313" key="4">
    <source>
        <dbReference type="EMBL" id="TVW23220.1"/>
    </source>
</evidence>
<protein>
    <submittedName>
        <fullName evidence="4">Accessory Sec system glycosylation chaperone GtfB</fullName>
    </submittedName>
</protein>
<dbReference type="NCBIfam" id="TIGR02919">
    <property type="entry name" value="accessory Sec system glycosylation chaperone GtfB"/>
    <property type="match status" value="1"/>
</dbReference>
<dbReference type="EMBL" id="VMVH01000243">
    <property type="protein sequence ID" value="TVW23220.1"/>
    <property type="molecule type" value="Genomic_DNA"/>
</dbReference>
<keyword evidence="2" id="KW-1003">Cell membrane</keyword>